<feature type="compositionally biased region" description="Acidic residues" evidence="1">
    <location>
        <begin position="39"/>
        <end position="50"/>
    </location>
</feature>
<dbReference type="Gramene" id="CDF34896">
    <property type="protein sequence ID" value="CDF34896"/>
    <property type="gene ID" value="CHC_T00003238001"/>
</dbReference>
<feature type="compositionally biased region" description="Basic and acidic residues" evidence="1">
    <location>
        <begin position="177"/>
        <end position="186"/>
    </location>
</feature>
<protein>
    <submittedName>
        <fullName evidence="2">Uncharacterized protein</fullName>
    </submittedName>
</protein>
<feature type="compositionally biased region" description="Basic residues" evidence="1">
    <location>
        <begin position="196"/>
        <end position="206"/>
    </location>
</feature>
<gene>
    <name evidence="2" type="ORF">CHC_T00003238001</name>
</gene>
<dbReference type="AlphaFoldDB" id="R7QBU0"/>
<dbReference type="Proteomes" id="UP000012073">
    <property type="component" value="Unassembled WGS sequence"/>
</dbReference>
<evidence type="ECO:0000256" key="1">
    <source>
        <dbReference type="SAM" id="MobiDB-lite"/>
    </source>
</evidence>
<dbReference type="KEGG" id="ccp:CHC_T00003238001"/>
<dbReference type="GeneID" id="17322428"/>
<sequence length="405" mass="45099">MSPAGRFCRVISQRSGSNTPRKFKALDSNESSQGGSADSQEEDYKDDEIWNEIGNKDNIEGDIAVALKKLDEAQPWYPLKSLARTPEREEKSDLQACYDDTASRDSNSHARTLVQDRGEIKLNEANQVQKQAVEPRINNPGQAVRLVAVSISKRSSPEHYPSQEWISHNLKGGSRRLSKESDEEKNTLTVSSKNKTNLRRPTRRNRREMPGALCDDTTIQVNAGEGVSLSPKSEPFHLSRSFDGQALLSRGARLARAKLRGASFDLPEAEIDKRKNTQSQTHSSGDEQVASSLVSPGKSFLEFLQKKTEKVRISSPRTSGELLEGPFRKNTPRWQKSGRDFETLSQLKSRKGAASPLQVYTTMQAEQKGRVDSKGSKRSPKEKKPSRIVSLESPKHVEGAVVDEE</sequence>
<feature type="region of interest" description="Disordered" evidence="1">
    <location>
        <begin position="311"/>
        <end position="405"/>
    </location>
</feature>
<feature type="compositionally biased region" description="Basic residues" evidence="1">
    <location>
        <begin position="376"/>
        <end position="386"/>
    </location>
</feature>
<reference evidence="3" key="1">
    <citation type="journal article" date="2013" name="Proc. Natl. Acad. Sci. U.S.A.">
        <title>Genome structure and metabolic features in the red seaweed Chondrus crispus shed light on evolution of the Archaeplastida.</title>
        <authorList>
            <person name="Collen J."/>
            <person name="Porcel B."/>
            <person name="Carre W."/>
            <person name="Ball S.G."/>
            <person name="Chaparro C."/>
            <person name="Tonon T."/>
            <person name="Barbeyron T."/>
            <person name="Michel G."/>
            <person name="Noel B."/>
            <person name="Valentin K."/>
            <person name="Elias M."/>
            <person name="Artiguenave F."/>
            <person name="Arun A."/>
            <person name="Aury J.M."/>
            <person name="Barbosa-Neto J.F."/>
            <person name="Bothwell J.H."/>
            <person name="Bouget F.Y."/>
            <person name="Brillet L."/>
            <person name="Cabello-Hurtado F."/>
            <person name="Capella-Gutierrez S."/>
            <person name="Charrier B."/>
            <person name="Cladiere L."/>
            <person name="Cock J.M."/>
            <person name="Coelho S.M."/>
            <person name="Colleoni C."/>
            <person name="Czjzek M."/>
            <person name="Da Silva C."/>
            <person name="Delage L."/>
            <person name="Denoeud F."/>
            <person name="Deschamps P."/>
            <person name="Dittami S.M."/>
            <person name="Gabaldon T."/>
            <person name="Gachon C.M."/>
            <person name="Groisillier A."/>
            <person name="Herve C."/>
            <person name="Jabbari K."/>
            <person name="Katinka M."/>
            <person name="Kloareg B."/>
            <person name="Kowalczyk N."/>
            <person name="Labadie K."/>
            <person name="Leblanc C."/>
            <person name="Lopez P.J."/>
            <person name="McLachlan D.H."/>
            <person name="Meslet-Cladiere L."/>
            <person name="Moustafa A."/>
            <person name="Nehr Z."/>
            <person name="Nyvall Collen P."/>
            <person name="Panaud O."/>
            <person name="Partensky F."/>
            <person name="Poulain J."/>
            <person name="Rensing S.A."/>
            <person name="Rousvoal S."/>
            <person name="Samson G."/>
            <person name="Symeonidi A."/>
            <person name="Weissenbach J."/>
            <person name="Zambounis A."/>
            <person name="Wincker P."/>
            <person name="Boyen C."/>
        </authorList>
    </citation>
    <scope>NUCLEOTIDE SEQUENCE [LARGE SCALE GENOMIC DNA]</scope>
    <source>
        <strain evidence="3">cv. Stackhouse</strain>
    </source>
</reference>
<evidence type="ECO:0000313" key="3">
    <source>
        <dbReference type="Proteomes" id="UP000012073"/>
    </source>
</evidence>
<dbReference type="RefSeq" id="XP_005714715.1">
    <property type="nucleotide sequence ID" value="XM_005714658.1"/>
</dbReference>
<feature type="compositionally biased region" description="Polar residues" evidence="1">
    <location>
        <begin position="28"/>
        <end position="38"/>
    </location>
</feature>
<keyword evidence="3" id="KW-1185">Reference proteome</keyword>
<proteinExistence type="predicted"/>
<organism evidence="2 3">
    <name type="scientific">Chondrus crispus</name>
    <name type="common">Carrageen Irish moss</name>
    <name type="synonym">Polymorpha crispa</name>
    <dbReference type="NCBI Taxonomy" id="2769"/>
    <lineage>
        <taxon>Eukaryota</taxon>
        <taxon>Rhodophyta</taxon>
        <taxon>Florideophyceae</taxon>
        <taxon>Rhodymeniophycidae</taxon>
        <taxon>Gigartinales</taxon>
        <taxon>Gigartinaceae</taxon>
        <taxon>Chondrus</taxon>
    </lineage>
</organism>
<feature type="region of interest" description="Disordered" evidence="1">
    <location>
        <begin position="155"/>
        <end position="209"/>
    </location>
</feature>
<evidence type="ECO:0000313" key="2">
    <source>
        <dbReference type="EMBL" id="CDF34896.1"/>
    </source>
</evidence>
<dbReference type="EMBL" id="HG001709">
    <property type="protein sequence ID" value="CDF34896.1"/>
    <property type="molecule type" value="Genomic_DNA"/>
</dbReference>
<feature type="region of interest" description="Disordered" evidence="1">
    <location>
        <begin position="269"/>
        <end position="292"/>
    </location>
</feature>
<feature type="region of interest" description="Disordered" evidence="1">
    <location>
        <begin position="1"/>
        <end position="55"/>
    </location>
</feature>
<accession>R7QBU0</accession>
<name>R7QBU0_CHOCR</name>